<keyword evidence="2" id="KW-1003">Cell membrane</keyword>
<organism evidence="11 12">
    <name type="scientific">Acromyrmex insinuator</name>
    <dbReference type="NCBI Taxonomy" id="230686"/>
    <lineage>
        <taxon>Eukaryota</taxon>
        <taxon>Metazoa</taxon>
        <taxon>Ecdysozoa</taxon>
        <taxon>Arthropoda</taxon>
        <taxon>Hexapoda</taxon>
        <taxon>Insecta</taxon>
        <taxon>Pterygota</taxon>
        <taxon>Neoptera</taxon>
        <taxon>Endopterygota</taxon>
        <taxon>Hymenoptera</taxon>
        <taxon>Apocrita</taxon>
        <taxon>Aculeata</taxon>
        <taxon>Formicoidea</taxon>
        <taxon>Formicidae</taxon>
        <taxon>Myrmicinae</taxon>
        <taxon>Acromyrmex</taxon>
    </lineage>
</organism>
<dbReference type="AlphaFoldDB" id="A0A836EPX0"/>
<keyword evidence="4 10" id="KW-0812">Transmembrane</keyword>
<evidence type="ECO:0000256" key="8">
    <source>
        <dbReference type="ARBA" id="ARBA00023170"/>
    </source>
</evidence>
<feature type="transmembrane region" description="Helical" evidence="10">
    <location>
        <begin position="647"/>
        <end position="668"/>
    </location>
</feature>
<dbReference type="GO" id="GO:0005549">
    <property type="term" value="F:odorant binding"/>
    <property type="evidence" value="ECO:0007669"/>
    <property type="project" value="InterPro"/>
</dbReference>
<feature type="transmembrane region" description="Helical" evidence="10">
    <location>
        <begin position="783"/>
        <end position="805"/>
    </location>
</feature>
<feature type="non-terminal residue" evidence="11">
    <location>
        <position position="912"/>
    </location>
</feature>
<gene>
    <name evidence="11" type="primary">Or13a_19</name>
    <name evidence="11" type="ORF">G6Z75_0013501</name>
</gene>
<dbReference type="GO" id="GO:0007165">
    <property type="term" value="P:signal transduction"/>
    <property type="evidence" value="ECO:0007669"/>
    <property type="project" value="UniProtKB-KW"/>
</dbReference>
<dbReference type="EMBL" id="JAANHZ010000552">
    <property type="protein sequence ID" value="KAG5309837.1"/>
    <property type="molecule type" value="Genomic_DNA"/>
</dbReference>
<proteinExistence type="predicted"/>
<dbReference type="GO" id="GO:0004984">
    <property type="term" value="F:olfactory receptor activity"/>
    <property type="evidence" value="ECO:0007669"/>
    <property type="project" value="InterPro"/>
</dbReference>
<keyword evidence="8" id="KW-0675">Receptor</keyword>
<keyword evidence="3" id="KW-0716">Sensory transduction</keyword>
<dbReference type="InterPro" id="IPR004117">
    <property type="entry name" value="7tm6_olfct_rcpt"/>
</dbReference>
<name>A0A836EPX0_9HYME</name>
<evidence type="ECO:0000313" key="12">
    <source>
        <dbReference type="Proteomes" id="UP000667349"/>
    </source>
</evidence>
<evidence type="ECO:0000256" key="5">
    <source>
        <dbReference type="ARBA" id="ARBA00022725"/>
    </source>
</evidence>
<dbReference type="Pfam" id="PF02949">
    <property type="entry name" value="7tm_6"/>
    <property type="match status" value="3"/>
</dbReference>
<dbReference type="Proteomes" id="UP000667349">
    <property type="component" value="Unassembled WGS sequence"/>
</dbReference>
<keyword evidence="7 10" id="KW-0472">Membrane</keyword>
<feature type="transmembrane region" description="Helical" evidence="10">
    <location>
        <begin position="21"/>
        <end position="42"/>
    </location>
</feature>
<feature type="transmembrane region" description="Helical" evidence="10">
    <location>
        <begin position="817"/>
        <end position="837"/>
    </location>
</feature>
<feature type="transmembrane region" description="Helical" evidence="10">
    <location>
        <begin position="74"/>
        <end position="98"/>
    </location>
</feature>
<reference evidence="11" key="1">
    <citation type="submission" date="2020-02" db="EMBL/GenBank/DDBJ databases">
        <title>Relaxed selection underlies rapid genomic changes in the transitions from sociality to social parasitism in ants.</title>
        <authorList>
            <person name="Bi X."/>
        </authorList>
    </citation>
    <scope>NUCLEOTIDE SEQUENCE</scope>
    <source>
        <strain evidence="11">BGI-DK2013a</strain>
        <tissue evidence="11">Whole body</tissue>
    </source>
</reference>
<evidence type="ECO:0000256" key="3">
    <source>
        <dbReference type="ARBA" id="ARBA00022606"/>
    </source>
</evidence>
<accession>A0A836EPX0</accession>
<keyword evidence="5" id="KW-0552">Olfaction</keyword>
<comment type="caution">
    <text evidence="11">The sequence shown here is derived from an EMBL/GenBank/DDBJ whole genome shotgun (WGS) entry which is preliminary data.</text>
</comment>
<dbReference type="PANTHER" id="PTHR21137:SF35">
    <property type="entry name" value="ODORANT RECEPTOR 19A-RELATED"/>
    <property type="match status" value="1"/>
</dbReference>
<evidence type="ECO:0000256" key="2">
    <source>
        <dbReference type="ARBA" id="ARBA00022475"/>
    </source>
</evidence>
<keyword evidence="6 10" id="KW-1133">Transmembrane helix</keyword>
<keyword evidence="9" id="KW-0807">Transducer</keyword>
<dbReference type="PANTHER" id="PTHR21137">
    <property type="entry name" value="ODORANT RECEPTOR"/>
    <property type="match status" value="1"/>
</dbReference>
<evidence type="ECO:0000313" key="11">
    <source>
        <dbReference type="EMBL" id="KAG5309837.1"/>
    </source>
</evidence>
<feature type="transmembrane region" description="Helical" evidence="10">
    <location>
        <begin position="262"/>
        <end position="281"/>
    </location>
</feature>
<keyword evidence="12" id="KW-1185">Reference proteome</keyword>
<evidence type="ECO:0000256" key="6">
    <source>
        <dbReference type="ARBA" id="ARBA00022989"/>
    </source>
</evidence>
<comment type="subcellular location">
    <subcellularLocation>
        <location evidence="1">Cell membrane</location>
        <topology evidence="1">Multi-pass membrane protein</topology>
    </subcellularLocation>
</comment>
<evidence type="ECO:0000256" key="4">
    <source>
        <dbReference type="ARBA" id="ARBA00022692"/>
    </source>
</evidence>
<evidence type="ECO:0000256" key="9">
    <source>
        <dbReference type="ARBA" id="ARBA00023224"/>
    </source>
</evidence>
<dbReference type="GO" id="GO:0005886">
    <property type="term" value="C:plasma membrane"/>
    <property type="evidence" value="ECO:0007669"/>
    <property type="project" value="UniProtKB-SubCell"/>
</dbReference>
<evidence type="ECO:0000256" key="7">
    <source>
        <dbReference type="ARBA" id="ARBA00023136"/>
    </source>
</evidence>
<protein>
    <submittedName>
        <fullName evidence="11">OR13A protein</fullName>
    </submittedName>
</protein>
<feature type="transmembrane region" description="Helical" evidence="10">
    <location>
        <begin position="191"/>
        <end position="211"/>
    </location>
</feature>
<feature type="transmembrane region" description="Helical" evidence="10">
    <location>
        <begin position="320"/>
        <end position="337"/>
    </location>
</feature>
<evidence type="ECO:0000256" key="10">
    <source>
        <dbReference type="SAM" id="Phobius"/>
    </source>
</evidence>
<sequence>MTATNWERNIMLKSARHGRNISFRCCATVIGLLIMSFYFYMIKFIKIIHLPYRTLIYRMDNIQKSPTYEITYCIQFLGGMYSLLAIYTIDSFVSILVLHTCSQLTNLRMTLNNLVNEITNDSISSSRKESFKKGLTAIVVRHEHLIKNAKTIDSCYSSLLFMNILLAILQMCFIAFQIFTMITDHLKVPMIRIIFLSFYITYMMTHLYAYCYSAEKLMAESTNMAYGIFECKWYNLSSKDARDLMFIVYRSKIPLKLTAGKFGIFSIEMFGLAIKTAMGYLSTLLTIRDLNYIFNPIRQWLWIFGIWPDPQIPLNEFRRPSIRFIIVMCSVSLYVFGPQMMNVIRAAGSVTRMIENFSSANFSMLAVCKLLVTWYHGKTLQSLIISIMTDWMTSTKEWERNTMLKITRSGRNLSFKCCALATSSITCHISLQLLRFFKTIHQPERNLVYRIETIQKSPNYEITYFIQLFGGMYSAFANSIIDSFISMLILQVCAQLINLRTMLNNLVNKLANKSISSITFREDLNYVFTLTRQWLWIFGIWPDPHIPLSEFRRPSIRFIIVTCTVSFYVSGPQIMNVLRAWGNLSRILENFVSATFSLMGVSKLIVTWYHGETLRPLMASIMTDWITSTSDWERNTMLKISRRGRSLSFRCCLSATCLITFYLSLHLLKFFKTINQPQRNLVYRLGNLQSSPFYEITYFIQLSGGAYSILANYTIDSFVSMLVLQVCAQLINLRTTLNNLINELISKSISSSRFREGLAAIAVRHNHLIRNAKIIDGCYSPVLFMHVLAATFQICVITFQVFTIITDNMKVPVIKMTFLLFYFVVLLTNMYAYCYSAERLMTESTKMTYGVYECKWYDIPPKDAKDLMFIVYRSRIPLRLTIGKFGIFSLEMFGTVLKTSMGYLSALLAVKD</sequence>
<feature type="non-terminal residue" evidence="11">
    <location>
        <position position="1"/>
    </location>
</feature>
<evidence type="ECO:0000256" key="1">
    <source>
        <dbReference type="ARBA" id="ARBA00004651"/>
    </source>
</evidence>
<feature type="transmembrane region" description="Helical" evidence="10">
    <location>
        <begin position="159"/>
        <end position="179"/>
    </location>
</feature>